<dbReference type="EMBL" id="JAOYFB010000037">
    <property type="protein sequence ID" value="KAK4023973.1"/>
    <property type="molecule type" value="Genomic_DNA"/>
</dbReference>
<comment type="caution">
    <text evidence="1">The sequence shown here is derived from an EMBL/GenBank/DDBJ whole genome shotgun (WGS) entry which is preliminary data.</text>
</comment>
<evidence type="ECO:0000313" key="2">
    <source>
        <dbReference type="Proteomes" id="UP001234178"/>
    </source>
</evidence>
<accession>A0ABR0AFS0</accession>
<name>A0ABR0AFS0_9CRUS</name>
<keyword evidence="2" id="KW-1185">Reference proteome</keyword>
<dbReference type="Proteomes" id="UP001234178">
    <property type="component" value="Unassembled WGS sequence"/>
</dbReference>
<gene>
    <name evidence="1" type="ORF">OUZ56_009366</name>
</gene>
<organism evidence="1 2">
    <name type="scientific">Daphnia magna</name>
    <dbReference type="NCBI Taxonomy" id="35525"/>
    <lineage>
        <taxon>Eukaryota</taxon>
        <taxon>Metazoa</taxon>
        <taxon>Ecdysozoa</taxon>
        <taxon>Arthropoda</taxon>
        <taxon>Crustacea</taxon>
        <taxon>Branchiopoda</taxon>
        <taxon>Diplostraca</taxon>
        <taxon>Cladocera</taxon>
        <taxon>Anomopoda</taxon>
        <taxon>Daphniidae</taxon>
        <taxon>Daphnia</taxon>
    </lineage>
</organism>
<sequence length="84" mass="9495">MVWTEYCIHPPSASRHPFKYSVDLDVSTPTAEGPSVLIDTEETRNYSQSQSIGAVRIESKAVLVKSICWDILGQQQQQAERMRV</sequence>
<proteinExistence type="predicted"/>
<protein>
    <submittedName>
        <fullName evidence="1">Uncharacterized protein</fullName>
    </submittedName>
</protein>
<reference evidence="1 2" key="1">
    <citation type="journal article" date="2023" name="Nucleic Acids Res.">
        <title>The hologenome of Daphnia magna reveals possible DNA methylation and microbiome-mediated evolution of the host genome.</title>
        <authorList>
            <person name="Chaturvedi A."/>
            <person name="Li X."/>
            <person name="Dhandapani V."/>
            <person name="Marshall H."/>
            <person name="Kissane S."/>
            <person name="Cuenca-Cambronero M."/>
            <person name="Asole G."/>
            <person name="Calvet F."/>
            <person name="Ruiz-Romero M."/>
            <person name="Marangio P."/>
            <person name="Guigo R."/>
            <person name="Rago D."/>
            <person name="Mirbahai L."/>
            <person name="Eastwood N."/>
            <person name="Colbourne J.K."/>
            <person name="Zhou J."/>
            <person name="Mallon E."/>
            <person name="Orsini L."/>
        </authorList>
    </citation>
    <scope>NUCLEOTIDE SEQUENCE [LARGE SCALE GENOMIC DNA]</scope>
    <source>
        <strain evidence="1">LRV0_1</strain>
    </source>
</reference>
<evidence type="ECO:0000313" key="1">
    <source>
        <dbReference type="EMBL" id="KAK4023973.1"/>
    </source>
</evidence>